<proteinExistence type="predicted"/>
<sequence length="71" mass="8724">MSLTPSENRKYLLPEKRDFEILGKCKELEKMKLSKTDREKVKLIRTQLERDWRKYLLVELNKLLKKYKNLL</sequence>
<dbReference type="Proteomes" id="UP000176498">
    <property type="component" value="Unassembled WGS sequence"/>
</dbReference>
<reference evidence="1 2" key="1">
    <citation type="journal article" date="2016" name="Nat. Commun.">
        <title>Thousands of microbial genomes shed light on interconnected biogeochemical processes in an aquifer system.</title>
        <authorList>
            <person name="Anantharaman K."/>
            <person name="Brown C.T."/>
            <person name="Hug L.A."/>
            <person name="Sharon I."/>
            <person name="Castelle C.J."/>
            <person name="Probst A.J."/>
            <person name="Thomas B.C."/>
            <person name="Singh A."/>
            <person name="Wilkins M.J."/>
            <person name="Karaoz U."/>
            <person name="Brodie E.L."/>
            <person name="Williams K.H."/>
            <person name="Hubbard S.S."/>
            <person name="Banfield J.F."/>
        </authorList>
    </citation>
    <scope>NUCLEOTIDE SEQUENCE [LARGE SCALE GENOMIC DNA]</scope>
</reference>
<gene>
    <name evidence="1" type="ORF">A2Y82_01980</name>
</gene>
<comment type="caution">
    <text evidence="1">The sequence shown here is derived from an EMBL/GenBank/DDBJ whole genome shotgun (WGS) entry which is preliminary data.</text>
</comment>
<dbReference type="AlphaFoldDB" id="A0A1G1XMI9"/>
<evidence type="ECO:0000313" key="2">
    <source>
        <dbReference type="Proteomes" id="UP000176498"/>
    </source>
</evidence>
<evidence type="ECO:0000313" key="1">
    <source>
        <dbReference type="EMBL" id="OGY41192.1"/>
    </source>
</evidence>
<dbReference type="EMBL" id="MHHZ01000021">
    <property type="protein sequence ID" value="OGY41192.1"/>
    <property type="molecule type" value="Genomic_DNA"/>
</dbReference>
<protein>
    <submittedName>
        <fullName evidence="1">Uncharacterized protein</fullName>
    </submittedName>
</protein>
<name>A0A1G1XMI9_9BACT</name>
<accession>A0A1G1XMI9</accession>
<organism evidence="1 2">
    <name type="scientific">Candidatus Buchananbacteria bacterium RBG_13_36_9</name>
    <dbReference type="NCBI Taxonomy" id="1797530"/>
    <lineage>
        <taxon>Bacteria</taxon>
        <taxon>Candidatus Buchananiibacteriota</taxon>
    </lineage>
</organism>